<reference evidence="2" key="1">
    <citation type="submission" date="2016-01" db="EMBL/GenBank/DDBJ databases">
        <authorList>
            <person name="Mitreva M."/>
            <person name="Pepin K.H."/>
            <person name="Mihindukulasuriya K.A."/>
            <person name="Fulton R."/>
            <person name="Fronick C."/>
            <person name="O'Laughlin M."/>
            <person name="Miner T."/>
            <person name="Herter B."/>
            <person name="Rosa B.A."/>
            <person name="Cordes M."/>
            <person name="Tomlinson C."/>
            <person name="Wollam A."/>
            <person name="Palsikar V.B."/>
            <person name="Mardis E.R."/>
            <person name="Wilson R.K."/>
        </authorList>
    </citation>
    <scope>NUCLEOTIDE SEQUENCE [LARGE SCALE GENOMIC DNA]</scope>
    <source>
        <strain evidence="2">MJR7716</strain>
    </source>
</reference>
<name>A0A133QK16_9BACT</name>
<protein>
    <submittedName>
        <fullName evidence="1">Uncharacterized protein</fullName>
    </submittedName>
</protein>
<dbReference type="EMBL" id="LRQG01000019">
    <property type="protein sequence ID" value="KXA43215.1"/>
    <property type="molecule type" value="Genomic_DNA"/>
</dbReference>
<dbReference type="PATRIC" id="fig|28128.5.peg.463"/>
<dbReference type="Proteomes" id="UP000070533">
    <property type="component" value="Unassembled WGS sequence"/>
</dbReference>
<dbReference type="AlphaFoldDB" id="A0A133QK16"/>
<dbReference type="STRING" id="28128.HMPREF3226_00460"/>
<keyword evidence="2" id="KW-1185">Reference proteome</keyword>
<dbReference type="RefSeq" id="WP_060940169.1">
    <property type="nucleotide sequence ID" value="NZ_KQ957197.1"/>
</dbReference>
<organism evidence="1 2">
    <name type="scientific">Prevotella corporis</name>
    <dbReference type="NCBI Taxonomy" id="28128"/>
    <lineage>
        <taxon>Bacteria</taxon>
        <taxon>Pseudomonadati</taxon>
        <taxon>Bacteroidota</taxon>
        <taxon>Bacteroidia</taxon>
        <taxon>Bacteroidales</taxon>
        <taxon>Prevotellaceae</taxon>
        <taxon>Prevotella</taxon>
    </lineage>
</organism>
<dbReference type="Pfam" id="PF20558">
    <property type="entry name" value="DUF6769"/>
    <property type="match status" value="1"/>
</dbReference>
<sequence>MMKKISIFSIWLAILMVLFVSVLAHHHHPKEVCFIEMTCALDGNVNDSHTGHSTSGQSSTPDNCSVEQIKHIVKNEKCVQQITQTIEKQSHLLYVFSPYKMLSNLDASKFNETPQEPSFHLLEVNIVSSGLRAPPLS</sequence>
<accession>A0A133QK16</accession>
<evidence type="ECO:0000313" key="1">
    <source>
        <dbReference type="EMBL" id="KXA43215.1"/>
    </source>
</evidence>
<gene>
    <name evidence="1" type="ORF">HMPREF3226_00460</name>
</gene>
<comment type="caution">
    <text evidence="1">The sequence shown here is derived from an EMBL/GenBank/DDBJ whole genome shotgun (WGS) entry which is preliminary data.</text>
</comment>
<evidence type="ECO:0000313" key="2">
    <source>
        <dbReference type="Proteomes" id="UP000070533"/>
    </source>
</evidence>
<dbReference type="InterPro" id="IPR046660">
    <property type="entry name" value="DUF6769"/>
</dbReference>
<proteinExistence type="predicted"/>